<keyword evidence="4" id="KW-1185">Reference proteome</keyword>
<gene>
    <name evidence="3" type="ORF">F0U60_40250</name>
</gene>
<dbReference type="PANTHER" id="PTHR11236:SF9">
    <property type="entry name" value="ANTHRANILATE SYNTHASE COMPONENT 1"/>
    <property type="match status" value="1"/>
</dbReference>
<dbReference type="InterPro" id="IPR006805">
    <property type="entry name" value="Anth_synth_I_N"/>
</dbReference>
<evidence type="ECO:0000259" key="1">
    <source>
        <dbReference type="Pfam" id="PF00425"/>
    </source>
</evidence>
<accession>A0ABY9X2N6</accession>
<dbReference type="PRINTS" id="PR00095">
    <property type="entry name" value="ANTSNTHASEI"/>
</dbReference>
<dbReference type="Pfam" id="PF04715">
    <property type="entry name" value="Anth_synt_I_N"/>
    <property type="match status" value="1"/>
</dbReference>
<evidence type="ECO:0000259" key="2">
    <source>
        <dbReference type="Pfam" id="PF04715"/>
    </source>
</evidence>
<dbReference type="SUPFAM" id="SSF56322">
    <property type="entry name" value="ADC synthase"/>
    <property type="match status" value="1"/>
</dbReference>
<reference evidence="3 4" key="1">
    <citation type="submission" date="2019-08" db="EMBL/GenBank/DDBJ databases">
        <title>Archangium and Cystobacter genomes.</title>
        <authorList>
            <person name="Chen I.-C.K."/>
            <person name="Wielgoss S."/>
        </authorList>
    </citation>
    <scope>NUCLEOTIDE SEQUENCE [LARGE SCALE GENOMIC DNA]</scope>
    <source>
        <strain evidence="3 4">Cbm 6</strain>
    </source>
</reference>
<dbReference type="EMBL" id="CP043494">
    <property type="protein sequence ID" value="WNG49663.1"/>
    <property type="molecule type" value="Genomic_DNA"/>
</dbReference>
<dbReference type="PANTHER" id="PTHR11236">
    <property type="entry name" value="AMINOBENZOATE/ANTHRANILATE SYNTHASE"/>
    <property type="match status" value="1"/>
</dbReference>
<dbReference type="Proteomes" id="UP001611383">
    <property type="component" value="Chromosome"/>
</dbReference>
<protein>
    <submittedName>
        <fullName evidence="3">Anthranilate synthase component I family protein</fullName>
    </submittedName>
</protein>
<feature type="domain" description="Chorismate-utilising enzyme C-terminal" evidence="1">
    <location>
        <begin position="222"/>
        <end position="474"/>
    </location>
</feature>
<name>A0ABY9X2N6_9BACT</name>
<dbReference type="Pfam" id="PF00425">
    <property type="entry name" value="Chorismate_bind"/>
    <property type="match status" value="1"/>
</dbReference>
<dbReference type="InterPro" id="IPR005801">
    <property type="entry name" value="ADC_synthase"/>
</dbReference>
<proteinExistence type="predicted"/>
<organism evidence="3 4">
    <name type="scientific">Archangium minus</name>
    <dbReference type="NCBI Taxonomy" id="83450"/>
    <lineage>
        <taxon>Bacteria</taxon>
        <taxon>Pseudomonadati</taxon>
        <taxon>Myxococcota</taxon>
        <taxon>Myxococcia</taxon>
        <taxon>Myxococcales</taxon>
        <taxon>Cystobacterineae</taxon>
        <taxon>Archangiaceae</taxon>
        <taxon>Archangium</taxon>
    </lineage>
</organism>
<feature type="domain" description="Anthranilate synthase component I N-terminal" evidence="2">
    <location>
        <begin position="40"/>
        <end position="168"/>
    </location>
</feature>
<sequence>MSVSPSPPPVPLSRERFEALVAQGYDQVPLFRTVEFHGLRPLELLRALPPGHRFLLESTRTSSEGRYSFVGSKPFLTFRAKGGRCEVNGEPRPGPPLETLRELLKRSRGLRLPGMPLFCGGAVGFFAYEAAHYFESLPRHPNDDLGLPDIALDFVDTFVAVDHQEGRALLVATGSDYDDCDRRVAELEQVVREVDARKPRTPAWRLGNEQAPDVAWRSNFTQEDYLRAVERVREYIRAGDTYQVNLSQRLEVEPRLSALELYEALSTLNPVHFASYLEVDGVEVVSASPERLVRVEDGRAITRPIAGTRRKGTPEENARFVHELRTSEKERAEHAMLVDLERNDLGRVCVHGSVQVTKLMEIIEYAHVIHIESEVVGQLTPGVEPLDVVAAVFPGGTITGVPKIRTLQIITELEPHARGLYTGSLGYLSFTGEMDLNIVIRTMVLKGGRAWVQVGAGIVHDSEPRREYQETLHKARSLLLALSARPVGDAS</sequence>
<dbReference type="InterPro" id="IPR015890">
    <property type="entry name" value="Chorismate_C"/>
</dbReference>
<dbReference type="InterPro" id="IPR019999">
    <property type="entry name" value="Anth_synth_I-like"/>
</dbReference>
<dbReference type="Gene3D" id="3.60.120.10">
    <property type="entry name" value="Anthranilate synthase"/>
    <property type="match status" value="1"/>
</dbReference>
<evidence type="ECO:0000313" key="4">
    <source>
        <dbReference type="Proteomes" id="UP001611383"/>
    </source>
</evidence>
<dbReference type="RefSeq" id="WP_395807820.1">
    <property type="nucleotide sequence ID" value="NZ_CP043494.1"/>
</dbReference>
<evidence type="ECO:0000313" key="3">
    <source>
        <dbReference type="EMBL" id="WNG49663.1"/>
    </source>
</evidence>